<dbReference type="Gene3D" id="2.60.40.10">
    <property type="entry name" value="Immunoglobulins"/>
    <property type="match status" value="1"/>
</dbReference>
<evidence type="ECO:0000256" key="2">
    <source>
        <dbReference type="ARBA" id="ARBA00022801"/>
    </source>
</evidence>
<dbReference type="EC" id="3.2.1.37" evidence="6"/>
<dbReference type="Proteomes" id="UP000004508">
    <property type="component" value="Unassembled WGS sequence"/>
</dbReference>
<comment type="caution">
    <text evidence="6">The sequence shown here is derived from an EMBL/GenBank/DDBJ whole genome shotgun (WGS) entry which is preliminary data.</text>
</comment>
<dbReference type="PRINTS" id="PR00745">
    <property type="entry name" value="GLHYDRLASE39"/>
</dbReference>
<dbReference type="InterPro" id="IPR017853">
    <property type="entry name" value="GH"/>
</dbReference>
<feature type="domain" description="Glycosyl hydrolases family 39 N-terminal catalytic" evidence="5">
    <location>
        <begin position="374"/>
        <end position="557"/>
    </location>
</feature>
<evidence type="ECO:0000313" key="7">
    <source>
        <dbReference type="Proteomes" id="UP000004508"/>
    </source>
</evidence>
<accession>D6TT42</accession>
<evidence type="ECO:0000259" key="5">
    <source>
        <dbReference type="Pfam" id="PF01229"/>
    </source>
</evidence>
<dbReference type="SUPFAM" id="SSF49265">
    <property type="entry name" value="Fibronectin type III"/>
    <property type="match status" value="1"/>
</dbReference>
<feature type="domain" description="Glycosyl hydrolases family 39 N-terminal catalytic" evidence="5">
    <location>
        <begin position="139"/>
        <end position="369"/>
    </location>
</feature>
<dbReference type="Gene3D" id="2.60.40.1500">
    <property type="entry name" value="Glycosyl hydrolase domain, family 39"/>
    <property type="match status" value="1"/>
</dbReference>
<feature type="active site" description="Proton donor" evidence="4">
    <location>
        <position position="301"/>
    </location>
</feature>
<dbReference type="GO" id="GO:0005975">
    <property type="term" value="P:carbohydrate metabolic process"/>
    <property type="evidence" value="ECO:0007669"/>
    <property type="project" value="InterPro"/>
</dbReference>
<dbReference type="InParanoid" id="D6TT42"/>
<evidence type="ECO:0000313" key="6">
    <source>
        <dbReference type="EMBL" id="EFH83593.1"/>
    </source>
</evidence>
<dbReference type="InterPro" id="IPR036116">
    <property type="entry name" value="FN3_sf"/>
</dbReference>
<gene>
    <name evidence="6" type="ORF">Krac_4580</name>
</gene>
<dbReference type="InterPro" id="IPR013783">
    <property type="entry name" value="Ig-like_fold"/>
</dbReference>
<evidence type="ECO:0000256" key="4">
    <source>
        <dbReference type="PIRSR" id="PIRSR600514-1"/>
    </source>
</evidence>
<keyword evidence="3 6" id="KW-0326">Glycosidase</keyword>
<dbReference type="InterPro" id="IPR051923">
    <property type="entry name" value="Glycosyl_Hydrolase_39"/>
</dbReference>
<protein>
    <submittedName>
        <fullName evidence="6">Xylan 1,4-beta-xylosidase</fullName>
        <ecNumber evidence="6">3.2.1.37</ecNumber>
    </submittedName>
</protein>
<dbReference type="InterPro" id="IPR000514">
    <property type="entry name" value="Glyco_hydro_39"/>
</dbReference>
<dbReference type="InterPro" id="IPR049166">
    <property type="entry name" value="GH39_cat"/>
</dbReference>
<evidence type="ECO:0000256" key="1">
    <source>
        <dbReference type="ARBA" id="ARBA00008875"/>
    </source>
</evidence>
<sequence>MDKRSSARDKWEKQVSQRIDAGTLKEWEPIVTELHPPSDLRAEAGSGQVTLHWSKVEGAIGYLIYRSESPDGPFTIVDHRGGDVLAVPDAPYADTTGKPGVVYWYTVASLADTSSSPSQLSAAVQACSHAKVAETMLATVKTQTPGGHIQRIWHTLGSEHLSLLFHTEGPGGSQIGSEFAEALRLARTELGTQYIRAHAILNDDLDVYKQTNGEIIYNFKIIDDVYDCLLNLGLRPIIELSFMPRDLASSTTETVFTYGSLISPPRDWQTWEELIYQFASHLVARYGIEEVASWGFEVWNEANLKVFWTASQQDYFKLYHLAARAIKAVDRRLLVGGPATAAAEWLGDFLQFVRQVQAPLDFLSTHTYGNLPLDVRRLLYAAGFEHVHVWWTEWGVSPTHFAPVNDSVFAATFLLHGIKRAQGKADMLAYWVVSDHFEELGRAPRLLHGGFGLLTIGNLRKPRYLALALAQDLGTQLVQLDLQGDGAGSLVDAWASRKPDGSIDLLLWNGTLNQAMVTGNDLLDRRLLVRIEQLAAPLYRGSLARIDATHSNIAAHWSPERDWPTPEEWEMLHRADTLDETPLPTLSPLAGCVSLALDLPMPGILRVRLVPDQRPIGDDR</sequence>
<keyword evidence="2 6" id="KW-0378">Hydrolase</keyword>
<dbReference type="PANTHER" id="PTHR12631">
    <property type="entry name" value="ALPHA-L-IDURONIDASE"/>
    <property type="match status" value="1"/>
</dbReference>
<dbReference type="RefSeq" id="WP_007914400.1">
    <property type="nucleotide sequence ID" value="NZ_ADVG01000003.1"/>
</dbReference>
<dbReference type="EMBL" id="ADVG01000003">
    <property type="protein sequence ID" value="EFH83593.1"/>
    <property type="molecule type" value="Genomic_DNA"/>
</dbReference>
<dbReference type="STRING" id="485913.Krac_4580"/>
<dbReference type="eggNOG" id="COG3664">
    <property type="taxonomic scope" value="Bacteria"/>
</dbReference>
<keyword evidence="7" id="KW-1185">Reference proteome</keyword>
<dbReference type="PANTHER" id="PTHR12631:SF10">
    <property type="entry name" value="BETA-XYLOSIDASE-LIKE PROTEIN-RELATED"/>
    <property type="match status" value="1"/>
</dbReference>
<dbReference type="SUPFAM" id="SSF51445">
    <property type="entry name" value="(Trans)glycosidases"/>
    <property type="match status" value="1"/>
</dbReference>
<dbReference type="OrthoDB" id="143943at2"/>
<proteinExistence type="inferred from homology"/>
<reference evidence="6 7" key="1">
    <citation type="journal article" date="2011" name="Stand. Genomic Sci.">
        <title>Non-contiguous finished genome sequence and contextual data of the filamentous soil bacterium Ktedonobacter racemifer type strain (SOSP1-21).</title>
        <authorList>
            <person name="Chang Y.J."/>
            <person name="Land M."/>
            <person name="Hauser L."/>
            <person name="Chertkov O."/>
            <person name="Del Rio T.G."/>
            <person name="Nolan M."/>
            <person name="Copeland A."/>
            <person name="Tice H."/>
            <person name="Cheng J.F."/>
            <person name="Lucas S."/>
            <person name="Han C."/>
            <person name="Goodwin L."/>
            <person name="Pitluck S."/>
            <person name="Ivanova N."/>
            <person name="Ovchinikova G."/>
            <person name="Pati A."/>
            <person name="Chen A."/>
            <person name="Palaniappan K."/>
            <person name="Mavromatis K."/>
            <person name="Liolios K."/>
            <person name="Brettin T."/>
            <person name="Fiebig A."/>
            <person name="Rohde M."/>
            <person name="Abt B."/>
            <person name="Goker M."/>
            <person name="Detter J.C."/>
            <person name="Woyke T."/>
            <person name="Bristow J."/>
            <person name="Eisen J.A."/>
            <person name="Markowitz V."/>
            <person name="Hugenholtz P."/>
            <person name="Kyrpides N.C."/>
            <person name="Klenk H.P."/>
            <person name="Lapidus A."/>
        </authorList>
    </citation>
    <scope>NUCLEOTIDE SEQUENCE [LARGE SCALE GENOMIC DNA]</scope>
    <source>
        <strain evidence="7">DSM 44963</strain>
    </source>
</reference>
<dbReference type="GO" id="GO:0009044">
    <property type="term" value="F:xylan 1,4-beta-xylosidase activity"/>
    <property type="evidence" value="ECO:0007669"/>
    <property type="project" value="UniProtKB-EC"/>
</dbReference>
<evidence type="ECO:0000256" key="3">
    <source>
        <dbReference type="ARBA" id="ARBA00023295"/>
    </source>
</evidence>
<name>D6TT42_KTERA</name>
<dbReference type="AlphaFoldDB" id="D6TT42"/>
<dbReference type="Pfam" id="PF01229">
    <property type="entry name" value="Glyco_hydro_39"/>
    <property type="match status" value="2"/>
</dbReference>
<organism evidence="6 7">
    <name type="scientific">Ktedonobacter racemifer DSM 44963</name>
    <dbReference type="NCBI Taxonomy" id="485913"/>
    <lineage>
        <taxon>Bacteria</taxon>
        <taxon>Bacillati</taxon>
        <taxon>Chloroflexota</taxon>
        <taxon>Ktedonobacteria</taxon>
        <taxon>Ktedonobacterales</taxon>
        <taxon>Ktedonobacteraceae</taxon>
        <taxon>Ktedonobacter</taxon>
    </lineage>
</organism>
<comment type="similarity">
    <text evidence="1">Belongs to the glycosyl hydrolase 39 family.</text>
</comment>
<dbReference type="Gene3D" id="3.20.20.80">
    <property type="entry name" value="Glycosidases"/>
    <property type="match status" value="1"/>
</dbReference>